<sequence>MKPRNSLTTLPPSPSAERHSRAVKYSIAMSVRMICVICLIFAQGWWLLFFTLGAVVLPYFAVVIANVGSPGESGTVERPGAIVLASPDVPGRNTSRDNPSDDPR</sequence>
<dbReference type="AlphaFoldDB" id="A0A2S5Y7E5"/>
<dbReference type="RefSeq" id="WP_027691394.1">
    <property type="nucleotide sequence ID" value="NZ_CP010848.1"/>
</dbReference>
<reference evidence="2 3" key="1">
    <citation type="submission" date="2018-02" db="EMBL/GenBank/DDBJ databases">
        <title>Bacteriophage NCPPB3778 and a type I-E CRISPR drive the evolution of the US Biological Select Agent, Rathayibacter toxicus.</title>
        <authorList>
            <person name="Davis E.W.II."/>
            <person name="Tabima J.F."/>
            <person name="Weisberg A.J."/>
            <person name="Lopes L.D."/>
            <person name="Wiseman M.S."/>
            <person name="Wiseman M.S."/>
            <person name="Pupko T."/>
            <person name="Belcher M.S."/>
            <person name="Sechler A.J."/>
            <person name="Tancos M.A."/>
            <person name="Schroeder B.K."/>
            <person name="Murray T.D."/>
            <person name="Luster D.G."/>
            <person name="Schneider W.L."/>
            <person name="Rogers E."/>
            <person name="Andreote F.D."/>
            <person name="Grunwald N.J."/>
            <person name="Putnam M.L."/>
            <person name="Chang J.H."/>
        </authorList>
    </citation>
    <scope>NUCLEOTIDE SEQUENCE [LARGE SCALE GENOMIC DNA]</scope>
    <source>
        <strain evidence="2 3">FH99</strain>
    </source>
</reference>
<organism evidence="2 3">
    <name type="scientific">Rathayibacter toxicus</name>
    <dbReference type="NCBI Taxonomy" id="145458"/>
    <lineage>
        <taxon>Bacteria</taxon>
        <taxon>Bacillati</taxon>
        <taxon>Actinomycetota</taxon>
        <taxon>Actinomycetes</taxon>
        <taxon>Micrococcales</taxon>
        <taxon>Microbacteriaceae</taxon>
        <taxon>Rathayibacter</taxon>
    </lineage>
</organism>
<proteinExistence type="predicted"/>
<dbReference type="OrthoDB" id="4229919at2"/>
<comment type="caution">
    <text evidence="2">The sequence shown here is derived from an EMBL/GenBank/DDBJ whole genome shotgun (WGS) entry which is preliminary data.</text>
</comment>
<dbReference type="Pfam" id="PF11298">
    <property type="entry name" value="DUF3099"/>
    <property type="match status" value="1"/>
</dbReference>
<evidence type="ECO:0000256" key="1">
    <source>
        <dbReference type="SAM" id="MobiDB-lite"/>
    </source>
</evidence>
<name>A0A2S5Y7E5_9MICO</name>
<feature type="compositionally biased region" description="Basic and acidic residues" evidence="1">
    <location>
        <begin position="94"/>
        <end position="104"/>
    </location>
</feature>
<dbReference type="KEGG" id="rtc:APU90_10470"/>
<accession>A0A2S5Y7E5</accession>
<dbReference type="Proteomes" id="UP000237966">
    <property type="component" value="Unassembled WGS sequence"/>
</dbReference>
<feature type="region of interest" description="Disordered" evidence="1">
    <location>
        <begin position="84"/>
        <end position="104"/>
    </location>
</feature>
<dbReference type="InterPro" id="IPR021449">
    <property type="entry name" value="DUF3099"/>
</dbReference>
<evidence type="ECO:0000313" key="3">
    <source>
        <dbReference type="Proteomes" id="UP000237966"/>
    </source>
</evidence>
<dbReference type="GeneID" id="93667036"/>
<dbReference type="EMBL" id="PSWU01000007">
    <property type="protein sequence ID" value="PPI15392.1"/>
    <property type="molecule type" value="Genomic_DNA"/>
</dbReference>
<protein>
    <submittedName>
        <fullName evidence="2">DUF3099 domain-containing protein</fullName>
    </submittedName>
</protein>
<evidence type="ECO:0000313" key="2">
    <source>
        <dbReference type="EMBL" id="PPI15392.1"/>
    </source>
</evidence>
<dbReference type="KEGG" id="rtx:TI83_06615"/>
<gene>
    <name evidence="2" type="ORF">C5C51_06395</name>
</gene>